<dbReference type="GO" id="GO:0005886">
    <property type="term" value="C:plasma membrane"/>
    <property type="evidence" value="ECO:0007669"/>
    <property type="project" value="UniProtKB-SubCell"/>
</dbReference>
<sequence length="64" mass="7100">MGLVRAYQVLLSPLLPRSCNYYPSCSAYTRGAIDSHGLIRGVWLGVKRIARCHPFHLGGYDPVP</sequence>
<dbReference type="AlphaFoldDB" id="A0A937X519"/>
<dbReference type="EMBL" id="VGJX01000185">
    <property type="protein sequence ID" value="MBM3274335.1"/>
    <property type="molecule type" value="Genomic_DNA"/>
</dbReference>
<dbReference type="NCBIfam" id="TIGR00278">
    <property type="entry name" value="membrane protein insertion efficiency factor YidD"/>
    <property type="match status" value="1"/>
</dbReference>
<dbReference type="HAMAP" id="MF_00386">
    <property type="entry name" value="UPF0161_YidD"/>
    <property type="match status" value="1"/>
</dbReference>
<evidence type="ECO:0000256" key="1">
    <source>
        <dbReference type="HAMAP-Rule" id="MF_00386"/>
    </source>
</evidence>
<dbReference type="PANTHER" id="PTHR33383:SF1">
    <property type="entry name" value="MEMBRANE PROTEIN INSERTION EFFICIENCY FACTOR-RELATED"/>
    <property type="match status" value="1"/>
</dbReference>
<organism evidence="2 3">
    <name type="scientific">Candidatus Tanganyikabacteria bacterium</name>
    <dbReference type="NCBI Taxonomy" id="2961651"/>
    <lineage>
        <taxon>Bacteria</taxon>
        <taxon>Bacillati</taxon>
        <taxon>Candidatus Sericytochromatia</taxon>
        <taxon>Candidatus Tanganyikabacteria</taxon>
    </lineage>
</organism>
<dbReference type="Pfam" id="PF01809">
    <property type="entry name" value="YidD"/>
    <property type="match status" value="1"/>
</dbReference>
<name>A0A937X519_9BACT</name>
<proteinExistence type="inferred from homology"/>
<protein>
    <recommendedName>
        <fullName evidence="1">Putative membrane protein insertion efficiency factor</fullName>
    </recommendedName>
</protein>
<dbReference type="InterPro" id="IPR002696">
    <property type="entry name" value="Membr_insert_effic_factor_YidD"/>
</dbReference>
<accession>A0A937X519</accession>
<keyword evidence="1" id="KW-0472">Membrane</keyword>
<dbReference type="SMART" id="SM01234">
    <property type="entry name" value="Haemolytic"/>
    <property type="match status" value="1"/>
</dbReference>
<comment type="subcellular location">
    <subcellularLocation>
        <location evidence="1">Cell membrane</location>
        <topology evidence="1">Peripheral membrane protein</topology>
        <orientation evidence="1">Cytoplasmic side</orientation>
    </subcellularLocation>
</comment>
<comment type="similarity">
    <text evidence="1">Belongs to the UPF0161 family.</text>
</comment>
<comment type="function">
    <text evidence="1">Could be involved in insertion of integral membrane proteins into the membrane.</text>
</comment>
<comment type="caution">
    <text evidence="2">The sequence shown here is derived from an EMBL/GenBank/DDBJ whole genome shotgun (WGS) entry which is preliminary data.</text>
</comment>
<keyword evidence="1" id="KW-1003">Cell membrane</keyword>
<dbReference type="Proteomes" id="UP000703893">
    <property type="component" value="Unassembled WGS sequence"/>
</dbReference>
<gene>
    <name evidence="2" type="primary">yidD</name>
    <name evidence="2" type="ORF">FJZ00_04240</name>
</gene>
<reference evidence="2 3" key="1">
    <citation type="submission" date="2019-03" db="EMBL/GenBank/DDBJ databases">
        <title>Lake Tanganyika Metagenome-Assembled Genomes (MAGs).</title>
        <authorList>
            <person name="Tran P."/>
        </authorList>
    </citation>
    <scope>NUCLEOTIDE SEQUENCE [LARGE SCALE GENOMIC DNA]</scope>
    <source>
        <strain evidence="2">K_DeepCast_65m_m2_236</strain>
    </source>
</reference>
<evidence type="ECO:0000313" key="3">
    <source>
        <dbReference type="Proteomes" id="UP000703893"/>
    </source>
</evidence>
<evidence type="ECO:0000313" key="2">
    <source>
        <dbReference type="EMBL" id="MBM3274335.1"/>
    </source>
</evidence>
<dbReference type="PANTHER" id="PTHR33383">
    <property type="entry name" value="MEMBRANE PROTEIN INSERTION EFFICIENCY FACTOR-RELATED"/>
    <property type="match status" value="1"/>
</dbReference>